<keyword evidence="3" id="KW-1185">Reference proteome</keyword>
<accession>A0A317JZ11</accession>
<reference evidence="3" key="1">
    <citation type="submission" date="2018-05" db="EMBL/GenBank/DDBJ databases">
        <title>Micromonospora globispora sp. nov. and Micromonospora rugosa sp. nov., isolated from marine sediment.</title>
        <authorList>
            <person name="Carro L."/>
            <person name="Aysel V."/>
            <person name="Cetin D."/>
            <person name="Igual J.M."/>
            <person name="Klenk H.-P."/>
            <person name="Trujillo M.E."/>
            <person name="Sahin N."/>
        </authorList>
    </citation>
    <scope>NUCLEOTIDE SEQUENCE [LARGE SCALE GENOMIC DNA]</scope>
    <source>
        <strain evidence="3">S2904</strain>
    </source>
</reference>
<organism evidence="2 3">
    <name type="scientific">Micromonospora globispora</name>
    <dbReference type="NCBI Taxonomy" id="1450148"/>
    <lineage>
        <taxon>Bacteria</taxon>
        <taxon>Bacillati</taxon>
        <taxon>Actinomycetota</taxon>
        <taxon>Actinomycetes</taxon>
        <taxon>Micromonosporales</taxon>
        <taxon>Micromonosporaceae</taxon>
        <taxon>Micromonospora</taxon>
    </lineage>
</organism>
<comment type="caution">
    <text evidence="2">The sequence shown here is derived from an EMBL/GenBank/DDBJ whole genome shotgun (WGS) entry which is preliminary data.</text>
</comment>
<feature type="transmembrane region" description="Helical" evidence="1">
    <location>
        <begin position="135"/>
        <end position="155"/>
    </location>
</feature>
<dbReference type="AlphaFoldDB" id="A0A317JZ11"/>
<evidence type="ECO:0000256" key="1">
    <source>
        <dbReference type="SAM" id="Phobius"/>
    </source>
</evidence>
<keyword evidence="1" id="KW-0812">Transmembrane</keyword>
<evidence type="ECO:0000313" key="3">
    <source>
        <dbReference type="Proteomes" id="UP000245683"/>
    </source>
</evidence>
<protein>
    <submittedName>
        <fullName evidence="2">Uncharacterized protein</fullName>
    </submittedName>
</protein>
<gene>
    <name evidence="2" type="ORF">DLJ46_19650</name>
</gene>
<keyword evidence="1" id="KW-0472">Membrane</keyword>
<sequence>MALSAVAVAGVGAVLLRRDDVIGQSIGSMVYIFAQLGSILAQSRAIVGRADHLAALGVPPAWTRPSLRGLEDVDLRRWDNMIRGLRAPWPDERDPVLTAARARAEGLLSIALPGFLGMLISVVGVGLMVRVPDTLLSIVALPIILMGPVLGWVVMRYAVDGHRARAYLARFSRP</sequence>
<proteinExistence type="predicted"/>
<dbReference type="EMBL" id="QGSV01000234">
    <property type="protein sequence ID" value="PWU45941.1"/>
    <property type="molecule type" value="Genomic_DNA"/>
</dbReference>
<feature type="transmembrane region" description="Helical" evidence="1">
    <location>
        <begin position="107"/>
        <end position="129"/>
    </location>
</feature>
<keyword evidence="1" id="KW-1133">Transmembrane helix</keyword>
<name>A0A317JZ11_9ACTN</name>
<dbReference type="Proteomes" id="UP000245683">
    <property type="component" value="Unassembled WGS sequence"/>
</dbReference>
<evidence type="ECO:0000313" key="2">
    <source>
        <dbReference type="EMBL" id="PWU45941.1"/>
    </source>
</evidence>